<dbReference type="EMBL" id="LGRX02033733">
    <property type="protein sequence ID" value="KAK3240129.1"/>
    <property type="molecule type" value="Genomic_DNA"/>
</dbReference>
<feature type="coiled-coil region" evidence="1">
    <location>
        <begin position="206"/>
        <end position="233"/>
    </location>
</feature>
<comment type="caution">
    <text evidence="2">The sequence shown here is derived from an EMBL/GenBank/DDBJ whole genome shotgun (WGS) entry which is preliminary data.</text>
</comment>
<name>A0AAE0ETZ1_9CHLO</name>
<organism evidence="2 3">
    <name type="scientific">Cymbomonas tetramitiformis</name>
    <dbReference type="NCBI Taxonomy" id="36881"/>
    <lineage>
        <taxon>Eukaryota</taxon>
        <taxon>Viridiplantae</taxon>
        <taxon>Chlorophyta</taxon>
        <taxon>Pyramimonadophyceae</taxon>
        <taxon>Pyramimonadales</taxon>
        <taxon>Pyramimonadaceae</taxon>
        <taxon>Cymbomonas</taxon>
    </lineage>
</organism>
<evidence type="ECO:0000256" key="1">
    <source>
        <dbReference type="SAM" id="Coils"/>
    </source>
</evidence>
<reference evidence="2 3" key="1">
    <citation type="journal article" date="2015" name="Genome Biol. Evol.">
        <title>Comparative Genomics of a Bacterivorous Green Alga Reveals Evolutionary Causalities and Consequences of Phago-Mixotrophic Mode of Nutrition.</title>
        <authorList>
            <person name="Burns J.A."/>
            <person name="Paasch A."/>
            <person name="Narechania A."/>
            <person name="Kim E."/>
        </authorList>
    </citation>
    <scope>NUCLEOTIDE SEQUENCE [LARGE SCALE GENOMIC DNA]</scope>
    <source>
        <strain evidence="2 3">PLY_AMNH</strain>
    </source>
</reference>
<sequence>MGSVINEYIRVSDESADQIASMFAHRVALQLAEKDRSSDANAAKFFAFELEKIAQELRDSETLRVTESPSVETVKSILRDVPLQSPAVTYFGDEPVRRKPTKRLSHFERCVPVEELTTTLSDMAIQPTLERSDSAETTKSEAISQSVAIFTKLECEFQELESKYLNLEKKFEHVSSVNGILNKQVADLQSELSETCEEKAALSVGNEKLMFEIAEKELENSKLVEELKKWKGNAKHITEQHRKLLKKVSTVNTRF</sequence>
<keyword evidence="3" id="KW-1185">Reference proteome</keyword>
<protein>
    <submittedName>
        <fullName evidence="2">Uncharacterized protein</fullName>
    </submittedName>
</protein>
<evidence type="ECO:0000313" key="2">
    <source>
        <dbReference type="EMBL" id="KAK3240129.1"/>
    </source>
</evidence>
<evidence type="ECO:0000313" key="3">
    <source>
        <dbReference type="Proteomes" id="UP001190700"/>
    </source>
</evidence>
<gene>
    <name evidence="2" type="ORF">CYMTET_50011</name>
</gene>
<keyword evidence="1" id="KW-0175">Coiled coil</keyword>
<dbReference type="Proteomes" id="UP001190700">
    <property type="component" value="Unassembled WGS sequence"/>
</dbReference>
<accession>A0AAE0ETZ1</accession>
<dbReference type="AlphaFoldDB" id="A0AAE0ETZ1"/>
<proteinExistence type="predicted"/>